<gene>
    <name evidence="1" type="ORF">RUE5091_03010</name>
</gene>
<protein>
    <submittedName>
        <fullName evidence="1">Uncharacterized protein</fullName>
    </submittedName>
</protein>
<dbReference type="STRING" id="1715692.RUE5091_03010"/>
<reference evidence="2" key="1">
    <citation type="submission" date="2015-09" db="EMBL/GenBank/DDBJ databases">
        <authorList>
            <person name="Rodrigo-Torres L."/>
            <person name="Arahal D.R."/>
        </authorList>
    </citation>
    <scope>NUCLEOTIDE SEQUENCE [LARGE SCALE GENOMIC DNA]</scope>
    <source>
        <strain evidence="2">CECT 5091</strain>
    </source>
</reference>
<accession>A0A0P1IE85</accession>
<organism evidence="1 2">
    <name type="scientific">Ruegeria denitrificans</name>
    <dbReference type="NCBI Taxonomy" id="1715692"/>
    <lineage>
        <taxon>Bacteria</taxon>
        <taxon>Pseudomonadati</taxon>
        <taxon>Pseudomonadota</taxon>
        <taxon>Alphaproteobacteria</taxon>
        <taxon>Rhodobacterales</taxon>
        <taxon>Roseobacteraceae</taxon>
        <taxon>Ruegeria</taxon>
    </lineage>
</organism>
<dbReference type="AlphaFoldDB" id="A0A0P1IE85"/>
<evidence type="ECO:0000313" key="2">
    <source>
        <dbReference type="Proteomes" id="UP000051260"/>
    </source>
</evidence>
<name>A0A0P1IE85_9RHOB</name>
<dbReference type="EMBL" id="CYUD01000009">
    <property type="protein sequence ID" value="CUK07927.1"/>
    <property type="molecule type" value="Genomic_DNA"/>
</dbReference>
<keyword evidence="2" id="KW-1185">Reference proteome</keyword>
<dbReference type="Proteomes" id="UP000051260">
    <property type="component" value="Unassembled WGS sequence"/>
</dbReference>
<evidence type="ECO:0000313" key="1">
    <source>
        <dbReference type="EMBL" id="CUK07927.1"/>
    </source>
</evidence>
<proteinExistence type="predicted"/>
<sequence length="63" mass="7088">MELAAAGPAWLCEFMRGHDEPRIPKVALIQLVINRTKGRRGCGLLQSYELSGFRRYSPETLAI</sequence>